<evidence type="ECO:0000256" key="1">
    <source>
        <dbReference type="SAM" id="MobiDB-lite"/>
    </source>
</evidence>
<accession>A0ABM5VHD1</accession>
<proteinExistence type="predicted"/>
<evidence type="ECO:0000313" key="3">
    <source>
        <dbReference type="Proteomes" id="UP000067320"/>
    </source>
</evidence>
<organism evidence="2 3">
    <name type="scientific">Cronobacter condimenti 1330</name>
    <dbReference type="NCBI Taxonomy" id="1073999"/>
    <lineage>
        <taxon>Bacteria</taxon>
        <taxon>Pseudomonadati</taxon>
        <taxon>Pseudomonadota</taxon>
        <taxon>Gammaproteobacteria</taxon>
        <taxon>Enterobacterales</taxon>
        <taxon>Enterobacteriaceae</taxon>
        <taxon>Cronobacter</taxon>
    </lineage>
</organism>
<gene>
    <name evidence="2" type="ORF">AFK62_16840</name>
</gene>
<evidence type="ECO:0000313" key="2">
    <source>
        <dbReference type="EMBL" id="ALB64067.1"/>
    </source>
</evidence>
<reference evidence="3" key="1">
    <citation type="submission" date="2015-09" db="EMBL/GenBank/DDBJ databases">
        <title>Cronobacter genome sequencing and assembly.</title>
        <authorList>
            <person name="Descombes P."/>
            <person name="Baert L."/>
            <person name="Ngom-Bru C."/>
            <person name="Barretto C."/>
        </authorList>
    </citation>
    <scope>NUCLEOTIDE SEQUENCE [LARGE SCALE GENOMIC DNA]</scope>
    <source>
        <strain evidence="3">LMG 26250</strain>
    </source>
</reference>
<feature type="region of interest" description="Disordered" evidence="1">
    <location>
        <begin position="41"/>
        <end position="70"/>
    </location>
</feature>
<name>A0ABM5VHD1_9ENTR</name>
<dbReference type="EMBL" id="CP012264">
    <property type="protein sequence ID" value="ALB64067.1"/>
    <property type="molecule type" value="Genomic_DNA"/>
</dbReference>
<sequence length="113" mass="13118">MVQPVRHVEPLQVTPTRHITKRPALVDQAVMRNKVERAIERHSGAYPLQRPVAARAERDKQNRHASEHHSVEIIDFKPAFARRVVGKVPAPSPTVHDIFMRQCRQYLHHSDRQ</sequence>
<dbReference type="Proteomes" id="UP000067320">
    <property type="component" value="Chromosome"/>
</dbReference>
<feature type="compositionally biased region" description="Basic and acidic residues" evidence="1">
    <location>
        <begin position="55"/>
        <end position="70"/>
    </location>
</feature>
<protein>
    <submittedName>
        <fullName evidence="2">Uncharacterized protein</fullName>
    </submittedName>
</protein>
<keyword evidence="3" id="KW-1185">Reference proteome</keyword>
<reference evidence="2 3" key="2">
    <citation type="journal article" date="2016" name="Genome Announc.">
        <title>Fully Closed Genome Sequences of Five Type Strains of the Genus Cronobacter and One Cronobacter sakazakii Strain.</title>
        <authorList>
            <person name="Moine D."/>
            <person name="Kassam M."/>
            <person name="Baert L."/>
            <person name="Tang Y."/>
            <person name="Barretto C."/>
            <person name="Ngom Bru C."/>
            <person name="Klijn A."/>
            <person name="Descombes P."/>
        </authorList>
    </citation>
    <scope>NUCLEOTIDE SEQUENCE [LARGE SCALE GENOMIC DNA]</scope>
    <source>
        <strain evidence="2 3">LMG 26250</strain>
    </source>
</reference>